<sequence>MTMTPKDPPYEPVESSRTRRQKITDGVLVAVIGTLIREAMDRLL</sequence>
<protein>
    <submittedName>
        <fullName evidence="1">Uncharacterized protein</fullName>
    </submittedName>
</protein>
<proteinExistence type="predicted"/>
<dbReference type="AlphaFoldDB" id="H0E9B1"/>
<keyword evidence="2" id="KW-1185">Reference proteome</keyword>
<comment type="caution">
    <text evidence="1">The sequence shown here is derived from an EMBL/GenBank/DDBJ whole genome shotgun (WGS) entry which is preliminary data.</text>
</comment>
<dbReference type="Proteomes" id="UP000005143">
    <property type="component" value="Unassembled WGS sequence"/>
</dbReference>
<reference evidence="1 2" key="1">
    <citation type="journal article" date="2013" name="Biodegradation">
        <title>Quantitative proteomic analysis of ibuprofen-degrading Patulibacter sp. strain I11.</title>
        <authorList>
            <person name="Almeida B."/>
            <person name="Kjeldal H."/>
            <person name="Lolas I."/>
            <person name="Knudsen A.D."/>
            <person name="Carvalho G."/>
            <person name="Nielsen K.L."/>
            <person name="Barreto Crespo M.T."/>
            <person name="Stensballe A."/>
            <person name="Nielsen J.L."/>
        </authorList>
    </citation>
    <scope>NUCLEOTIDE SEQUENCE [LARGE SCALE GENOMIC DNA]</scope>
    <source>
        <strain evidence="1 2">I11</strain>
    </source>
</reference>
<dbReference type="EMBL" id="AGUD01000256">
    <property type="protein sequence ID" value="EHN09721.1"/>
    <property type="molecule type" value="Genomic_DNA"/>
</dbReference>
<name>H0E9B1_9ACTN</name>
<evidence type="ECO:0000313" key="1">
    <source>
        <dbReference type="EMBL" id="EHN09721.1"/>
    </source>
</evidence>
<evidence type="ECO:0000313" key="2">
    <source>
        <dbReference type="Proteomes" id="UP000005143"/>
    </source>
</evidence>
<gene>
    <name evidence="1" type="ORF">PAI11_34280</name>
</gene>
<organism evidence="1 2">
    <name type="scientific">Patulibacter medicamentivorans</name>
    <dbReference type="NCBI Taxonomy" id="1097667"/>
    <lineage>
        <taxon>Bacteria</taxon>
        <taxon>Bacillati</taxon>
        <taxon>Actinomycetota</taxon>
        <taxon>Thermoleophilia</taxon>
        <taxon>Solirubrobacterales</taxon>
        <taxon>Patulibacteraceae</taxon>
        <taxon>Patulibacter</taxon>
    </lineage>
</organism>
<accession>H0E9B1</accession>